<dbReference type="EMBL" id="QQWG01000006">
    <property type="protein sequence ID" value="RRG22123.1"/>
    <property type="molecule type" value="Genomic_DNA"/>
</dbReference>
<dbReference type="Pfam" id="PF04266">
    <property type="entry name" value="ASCH"/>
    <property type="match status" value="1"/>
</dbReference>
<evidence type="ECO:0000259" key="1">
    <source>
        <dbReference type="Pfam" id="PF04266"/>
    </source>
</evidence>
<evidence type="ECO:0000313" key="3">
    <source>
        <dbReference type="Proteomes" id="UP000285794"/>
    </source>
</evidence>
<keyword evidence="3" id="KW-1185">Reference proteome</keyword>
<protein>
    <recommendedName>
        <fullName evidence="1">ASCH domain-containing protein</fullName>
    </recommendedName>
</protein>
<dbReference type="Gene3D" id="2.30.130.30">
    <property type="entry name" value="Hypothetical protein"/>
    <property type="match status" value="1"/>
</dbReference>
<dbReference type="OrthoDB" id="1120845at2"/>
<name>A0A425Y2B4_9BACT</name>
<gene>
    <name evidence="2" type="ORF">DWB61_07910</name>
</gene>
<dbReference type="InterPro" id="IPR007374">
    <property type="entry name" value="ASCH_domain"/>
</dbReference>
<evidence type="ECO:0000313" key="2">
    <source>
        <dbReference type="EMBL" id="RRG22123.1"/>
    </source>
</evidence>
<dbReference type="Proteomes" id="UP000285794">
    <property type="component" value="Unassembled WGS sequence"/>
</dbReference>
<sequence length="103" mass="11973">MVRIHFHESFYQDIRLGKKIQTARIDEPHYPLGEAMADFSDGSTLPIEVTGLSFKTINNMSVNEIRKDGFQSKEELWNALIGFYPHLKEEDPLMLVEFRCILN</sequence>
<comment type="caution">
    <text evidence="2">The sequence shown here is derived from an EMBL/GenBank/DDBJ whole genome shotgun (WGS) entry which is preliminary data.</text>
</comment>
<dbReference type="SUPFAM" id="SSF88697">
    <property type="entry name" value="PUA domain-like"/>
    <property type="match status" value="1"/>
</dbReference>
<dbReference type="InterPro" id="IPR015947">
    <property type="entry name" value="PUA-like_sf"/>
</dbReference>
<reference evidence="2 3" key="1">
    <citation type="submission" date="2018-07" db="EMBL/GenBank/DDBJ databases">
        <title>Draft genome sequence of Ancylomarina sp. M1P.</title>
        <authorList>
            <person name="Yadav S."/>
            <person name="Villanueva L."/>
            <person name="Damste J.S.S."/>
        </authorList>
    </citation>
    <scope>NUCLEOTIDE SEQUENCE [LARGE SCALE GENOMIC DNA]</scope>
    <source>
        <strain evidence="2 3">M1P</strain>
    </source>
</reference>
<dbReference type="AlphaFoldDB" id="A0A425Y2B4"/>
<dbReference type="RefSeq" id="WP_125030353.1">
    <property type="nucleotide sequence ID" value="NZ_JAPXVP010000006.1"/>
</dbReference>
<accession>A0A425Y2B4</accession>
<feature type="domain" description="ASCH" evidence="1">
    <location>
        <begin position="4"/>
        <end position="100"/>
    </location>
</feature>
<proteinExistence type="predicted"/>
<organism evidence="2 3">
    <name type="scientific">Ancylomarina euxinus</name>
    <dbReference type="NCBI Taxonomy" id="2283627"/>
    <lineage>
        <taxon>Bacteria</taxon>
        <taxon>Pseudomonadati</taxon>
        <taxon>Bacteroidota</taxon>
        <taxon>Bacteroidia</taxon>
        <taxon>Marinilabiliales</taxon>
        <taxon>Marinifilaceae</taxon>
        <taxon>Ancylomarina</taxon>
    </lineage>
</organism>